<evidence type="ECO:0000256" key="5">
    <source>
        <dbReference type="PROSITE-ProRule" id="PRU00108"/>
    </source>
</evidence>
<evidence type="ECO:0000256" key="1">
    <source>
        <dbReference type="ARBA" id="ARBA00004123"/>
    </source>
</evidence>
<dbReference type="Gene3D" id="1.10.10.60">
    <property type="entry name" value="Homeodomain-like"/>
    <property type="match status" value="1"/>
</dbReference>
<dbReference type="SUPFAM" id="SSF46689">
    <property type="entry name" value="Homeodomain-like"/>
    <property type="match status" value="1"/>
</dbReference>
<dbReference type="GO" id="GO:0000981">
    <property type="term" value="F:DNA-binding transcription factor activity, RNA polymerase II-specific"/>
    <property type="evidence" value="ECO:0007669"/>
    <property type="project" value="InterPro"/>
</dbReference>
<dbReference type="CDD" id="cd00086">
    <property type="entry name" value="homeodomain"/>
    <property type="match status" value="1"/>
</dbReference>
<evidence type="ECO:0000256" key="6">
    <source>
        <dbReference type="RuleBase" id="RU000682"/>
    </source>
</evidence>
<dbReference type="InterPro" id="IPR051306">
    <property type="entry name" value="Homeobox_regulator"/>
</dbReference>
<reference evidence="8" key="1">
    <citation type="submission" date="2021-05" db="EMBL/GenBank/DDBJ databases">
        <title>Encephalitozoon hellem ATCC 50604 Complete Genome.</title>
        <authorList>
            <person name="Mascarenhas dos Santos A.C."/>
            <person name="Julian A.T."/>
            <person name="Pombert J.-F."/>
        </authorList>
    </citation>
    <scope>NUCLEOTIDE SEQUENCE</scope>
    <source>
        <strain evidence="8">ATCC 50604</strain>
    </source>
</reference>
<dbReference type="PANTHER" id="PTHR46123">
    <property type="entry name" value="MIX-TYPE HOMEOBOX GENE 1-RELATED"/>
    <property type="match status" value="1"/>
</dbReference>
<protein>
    <submittedName>
        <fullName evidence="8">Homeobox protein Cdx-2</fullName>
    </submittedName>
</protein>
<keyword evidence="3 5" id="KW-0371">Homeobox</keyword>
<feature type="domain" description="Homeobox" evidence="7">
    <location>
        <begin position="4"/>
        <end position="64"/>
    </location>
</feature>
<dbReference type="GO" id="GO:0000977">
    <property type="term" value="F:RNA polymerase II transcription regulatory region sequence-specific DNA binding"/>
    <property type="evidence" value="ECO:0007669"/>
    <property type="project" value="TreeGrafter"/>
</dbReference>
<evidence type="ECO:0000259" key="7">
    <source>
        <dbReference type="PROSITE" id="PS50071"/>
    </source>
</evidence>
<dbReference type="EMBL" id="CP075149">
    <property type="protein sequence ID" value="UTX42832.1"/>
    <property type="molecule type" value="Genomic_DNA"/>
</dbReference>
<name>A0A9Q9F981_ENCHE</name>
<dbReference type="InterPro" id="IPR001356">
    <property type="entry name" value="HD"/>
</dbReference>
<dbReference type="GO" id="GO:0005634">
    <property type="term" value="C:nucleus"/>
    <property type="evidence" value="ECO:0007669"/>
    <property type="project" value="UniProtKB-SubCell"/>
</dbReference>
<dbReference type="InterPro" id="IPR017970">
    <property type="entry name" value="Homeobox_CS"/>
</dbReference>
<organism evidence="8 9">
    <name type="scientific">Encephalitozoon hellem</name>
    <name type="common">Microsporidian parasite</name>
    <dbReference type="NCBI Taxonomy" id="27973"/>
    <lineage>
        <taxon>Eukaryota</taxon>
        <taxon>Fungi</taxon>
        <taxon>Fungi incertae sedis</taxon>
        <taxon>Microsporidia</taxon>
        <taxon>Unikaryonidae</taxon>
        <taxon>Encephalitozoon</taxon>
    </lineage>
</organism>
<dbReference type="PANTHER" id="PTHR46123:SF4">
    <property type="entry name" value="MIX-TYPE HOMEOBOX GENE 1-RELATED"/>
    <property type="match status" value="1"/>
</dbReference>
<dbReference type="AlphaFoldDB" id="A0A9Q9F981"/>
<evidence type="ECO:0000256" key="4">
    <source>
        <dbReference type="ARBA" id="ARBA00023242"/>
    </source>
</evidence>
<dbReference type="PROSITE" id="PS00027">
    <property type="entry name" value="HOMEOBOX_1"/>
    <property type="match status" value="1"/>
</dbReference>
<dbReference type="SMART" id="SM00389">
    <property type="entry name" value="HOX"/>
    <property type="match status" value="1"/>
</dbReference>
<sequence length="99" mass="11602">MQVKHRLIKKSRLSKAQKDLLNTYFEMNPNPNPQERAQIACQSLISESKIRNWFQNRRARERGDCKVSPCLNGLNTNTNVLESYISKVHPTSNDLYIRR</sequence>
<dbReference type="InterPro" id="IPR009057">
    <property type="entry name" value="Homeodomain-like_sf"/>
</dbReference>
<evidence type="ECO:0000313" key="8">
    <source>
        <dbReference type="EMBL" id="UTX42832.1"/>
    </source>
</evidence>
<dbReference type="PROSITE" id="PS50071">
    <property type="entry name" value="HOMEOBOX_2"/>
    <property type="match status" value="1"/>
</dbReference>
<gene>
    <name evidence="8" type="ORF">GPU96_03g05560</name>
</gene>
<evidence type="ECO:0000313" key="9">
    <source>
        <dbReference type="Proteomes" id="UP001059546"/>
    </source>
</evidence>
<evidence type="ECO:0000256" key="2">
    <source>
        <dbReference type="ARBA" id="ARBA00023125"/>
    </source>
</evidence>
<dbReference type="Proteomes" id="UP001059546">
    <property type="component" value="Chromosome III"/>
</dbReference>
<accession>A0A9Q9F981</accession>
<dbReference type="Pfam" id="PF00046">
    <property type="entry name" value="Homeodomain"/>
    <property type="match status" value="1"/>
</dbReference>
<proteinExistence type="predicted"/>
<comment type="subcellular location">
    <subcellularLocation>
        <location evidence="1 5 6">Nucleus</location>
    </subcellularLocation>
</comment>
<evidence type="ECO:0000256" key="3">
    <source>
        <dbReference type="ARBA" id="ARBA00023155"/>
    </source>
</evidence>
<keyword evidence="2 5" id="KW-0238">DNA-binding</keyword>
<feature type="DNA-binding region" description="Homeobox" evidence="5">
    <location>
        <begin position="6"/>
        <end position="65"/>
    </location>
</feature>
<keyword evidence="4 5" id="KW-0539">Nucleus</keyword>